<dbReference type="GO" id="GO:0016853">
    <property type="term" value="F:isomerase activity"/>
    <property type="evidence" value="ECO:0007669"/>
    <property type="project" value="UniProtKB-KW"/>
</dbReference>
<dbReference type="Pfam" id="PF01361">
    <property type="entry name" value="Tautomerase"/>
    <property type="match status" value="1"/>
</dbReference>
<keyword evidence="5" id="KW-1185">Reference proteome</keyword>
<protein>
    <submittedName>
        <fullName evidence="4">4-oxalocrotonate tautomerase</fullName>
    </submittedName>
</protein>
<dbReference type="Gene3D" id="3.30.429.10">
    <property type="entry name" value="Macrophage Migration Inhibitory Factor"/>
    <property type="match status" value="1"/>
</dbReference>
<dbReference type="InterPro" id="IPR004370">
    <property type="entry name" value="4-OT-like_dom"/>
</dbReference>
<reference evidence="5" key="1">
    <citation type="submission" date="2009-05" db="EMBL/GenBank/DDBJ databases">
        <title>Complete sequence of Tolumonas auensis DSM 9187.</title>
        <authorList>
            <consortium name="US DOE Joint Genome Institute"/>
            <person name="Lucas S."/>
            <person name="Copeland A."/>
            <person name="Lapidus A."/>
            <person name="Glavina del Rio T."/>
            <person name="Tice H."/>
            <person name="Bruce D."/>
            <person name="Goodwin L."/>
            <person name="Pitluck S."/>
            <person name="Chertkov O."/>
            <person name="Brettin T."/>
            <person name="Detter J.C."/>
            <person name="Han C."/>
            <person name="Larimer F."/>
            <person name="Land M."/>
            <person name="Hauser L."/>
            <person name="Kyrpides N."/>
            <person name="Mikhailova N."/>
            <person name="Spring S."/>
            <person name="Beller H."/>
        </authorList>
    </citation>
    <scope>NUCLEOTIDE SEQUENCE [LARGE SCALE GENOMIC DNA]</scope>
    <source>
        <strain evidence="5">DSM 9187 / TA4</strain>
    </source>
</reference>
<evidence type="ECO:0000256" key="2">
    <source>
        <dbReference type="ARBA" id="ARBA00023235"/>
    </source>
</evidence>
<name>C4LF90_TOLAT</name>
<comment type="similarity">
    <text evidence="1">Belongs to the 4-oxalocrotonate tautomerase family.</text>
</comment>
<dbReference type="PANTHER" id="PTHR35530:SF1">
    <property type="entry name" value="2-HYDROXYMUCONATE TAUTOMERASE"/>
    <property type="match status" value="1"/>
</dbReference>
<evidence type="ECO:0000313" key="5">
    <source>
        <dbReference type="Proteomes" id="UP000009073"/>
    </source>
</evidence>
<sequence length="66" mass="7492">MPVVNIQMFEGRSDESKQKIAKDVTDSIAKHTGVDPQYVYVIFNDVELKNWAISGEVYSETLKKNS</sequence>
<evidence type="ECO:0000256" key="1">
    <source>
        <dbReference type="ARBA" id="ARBA00006723"/>
    </source>
</evidence>
<dbReference type="SUPFAM" id="SSF55331">
    <property type="entry name" value="Tautomerase/MIF"/>
    <property type="match status" value="1"/>
</dbReference>
<dbReference type="PANTHER" id="PTHR35530">
    <property type="entry name" value="TAUTOMERASE-RELATED"/>
    <property type="match status" value="1"/>
</dbReference>
<evidence type="ECO:0000259" key="3">
    <source>
        <dbReference type="Pfam" id="PF01361"/>
    </source>
</evidence>
<dbReference type="OrthoDB" id="3395834at2"/>
<dbReference type="EMBL" id="CP001616">
    <property type="protein sequence ID" value="ACQ93257.1"/>
    <property type="molecule type" value="Genomic_DNA"/>
</dbReference>
<keyword evidence="2" id="KW-0413">Isomerase</keyword>
<proteinExistence type="inferred from homology"/>
<dbReference type="AlphaFoldDB" id="C4LF90"/>
<accession>C4LF90</accession>
<evidence type="ECO:0000313" key="4">
    <source>
        <dbReference type="EMBL" id="ACQ93257.1"/>
    </source>
</evidence>
<reference evidence="4 5" key="2">
    <citation type="journal article" date="2011" name="Stand. Genomic Sci.">
        <title>Complete genome sequence of Tolumonas auensis type strain (TA 4).</title>
        <authorList>
            <person name="Chertkov O."/>
            <person name="Copeland A."/>
            <person name="Lucas S."/>
            <person name="Lapidus A."/>
            <person name="Berry K.W."/>
            <person name="Detter J.C."/>
            <person name="Del Rio T.G."/>
            <person name="Hammon N."/>
            <person name="Dalin E."/>
            <person name="Tice H."/>
            <person name="Pitluck S."/>
            <person name="Richardson P."/>
            <person name="Bruce D."/>
            <person name="Goodwin L."/>
            <person name="Han C."/>
            <person name="Tapia R."/>
            <person name="Saunders E."/>
            <person name="Schmutz J."/>
            <person name="Brettin T."/>
            <person name="Larimer F."/>
            <person name="Land M."/>
            <person name="Hauser L."/>
            <person name="Spring S."/>
            <person name="Rohde M."/>
            <person name="Kyrpides N.C."/>
            <person name="Ivanova N."/>
            <person name="Goker M."/>
            <person name="Beller H.R."/>
            <person name="Klenk H.P."/>
            <person name="Woyke T."/>
        </authorList>
    </citation>
    <scope>NUCLEOTIDE SEQUENCE [LARGE SCALE GENOMIC DNA]</scope>
    <source>
        <strain evidence="5">DSM 9187 / TA4</strain>
    </source>
</reference>
<dbReference type="HOGENOM" id="CLU_148073_5_3_6"/>
<dbReference type="Proteomes" id="UP000009073">
    <property type="component" value="Chromosome"/>
</dbReference>
<dbReference type="STRING" id="595494.Tola_1647"/>
<dbReference type="eggNOG" id="COG1942">
    <property type="taxonomic scope" value="Bacteria"/>
</dbReference>
<dbReference type="InterPro" id="IPR014347">
    <property type="entry name" value="Tautomerase/MIF_sf"/>
</dbReference>
<gene>
    <name evidence="4" type="ordered locus">Tola_1647</name>
</gene>
<feature type="domain" description="4-oxalocrotonate tautomerase-like" evidence="3">
    <location>
        <begin position="2"/>
        <end position="58"/>
    </location>
</feature>
<organism evidence="4 5">
    <name type="scientific">Tolumonas auensis (strain DSM 9187 / NBRC 110442 / TA 4)</name>
    <dbReference type="NCBI Taxonomy" id="595494"/>
    <lineage>
        <taxon>Bacteria</taxon>
        <taxon>Pseudomonadati</taxon>
        <taxon>Pseudomonadota</taxon>
        <taxon>Gammaproteobacteria</taxon>
        <taxon>Aeromonadales</taxon>
        <taxon>Aeromonadaceae</taxon>
        <taxon>Tolumonas</taxon>
    </lineage>
</organism>
<dbReference type="NCBIfam" id="NF002571">
    <property type="entry name" value="PRK02220.1"/>
    <property type="match status" value="1"/>
</dbReference>
<dbReference type="RefSeq" id="WP_015878728.1">
    <property type="nucleotide sequence ID" value="NC_012691.1"/>
</dbReference>
<dbReference type="KEGG" id="tau:Tola_1647"/>